<evidence type="ECO:0000259" key="3">
    <source>
        <dbReference type="Pfam" id="PF18701"/>
    </source>
</evidence>
<reference evidence="4 5" key="1">
    <citation type="submission" date="2023-02" db="EMBL/GenBank/DDBJ databases">
        <title>LHISI_Scaffold_Assembly.</title>
        <authorList>
            <person name="Stuart O.P."/>
            <person name="Cleave R."/>
            <person name="Magrath M.J.L."/>
            <person name="Mikheyev A.S."/>
        </authorList>
    </citation>
    <scope>NUCLEOTIDE SEQUENCE [LARGE SCALE GENOMIC DNA]</scope>
    <source>
        <strain evidence="4">Daus_M_001</strain>
        <tissue evidence="4">Leg muscle</tissue>
    </source>
</reference>
<dbReference type="Gene3D" id="3.30.420.10">
    <property type="entry name" value="Ribonuclease H-like superfamily/Ribonuclease H"/>
    <property type="match status" value="1"/>
</dbReference>
<dbReference type="Pfam" id="PF05380">
    <property type="entry name" value="Peptidase_A17"/>
    <property type="match status" value="1"/>
</dbReference>
<keyword evidence="5" id="KW-1185">Reference proteome</keyword>
<dbReference type="SUPFAM" id="SSF56672">
    <property type="entry name" value="DNA/RNA polymerases"/>
    <property type="match status" value="1"/>
</dbReference>
<dbReference type="InterPro" id="IPR036397">
    <property type="entry name" value="RNaseH_sf"/>
</dbReference>
<proteinExistence type="predicted"/>
<dbReference type="Proteomes" id="UP001159363">
    <property type="component" value="Chromosome 15"/>
</dbReference>
<evidence type="ECO:0000259" key="2">
    <source>
        <dbReference type="Pfam" id="PF17921"/>
    </source>
</evidence>
<dbReference type="InterPro" id="IPR008042">
    <property type="entry name" value="Retrotrans_Pao"/>
</dbReference>
<evidence type="ECO:0008006" key="6">
    <source>
        <dbReference type="Google" id="ProtNLM"/>
    </source>
</evidence>
<feature type="region of interest" description="Disordered" evidence="1">
    <location>
        <begin position="61"/>
        <end position="81"/>
    </location>
</feature>
<dbReference type="InterPro" id="IPR012337">
    <property type="entry name" value="RNaseH-like_sf"/>
</dbReference>
<dbReference type="SUPFAM" id="SSF53098">
    <property type="entry name" value="Ribonuclease H-like"/>
    <property type="match status" value="1"/>
</dbReference>
<evidence type="ECO:0000313" key="4">
    <source>
        <dbReference type="EMBL" id="KAJ8867071.1"/>
    </source>
</evidence>
<dbReference type="Pfam" id="PF18701">
    <property type="entry name" value="DUF5641"/>
    <property type="match status" value="1"/>
</dbReference>
<dbReference type="PANTHER" id="PTHR47331">
    <property type="entry name" value="PHD-TYPE DOMAIN-CONTAINING PROTEIN"/>
    <property type="match status" value="1"/>
</dbReference>
<feature type="compositionally biased region" description="Basic and acidic residues" evidence="1">
    <location>
        <begin position="335"/>
        <end position="355"/>
    </location>
</feature>
<sequence>MQIDELICLIAALRQTQSLPVADDVVDSGAMPRPILDETPGPLNTTSFGFMAAGRRRAYTPTPSMGAEPRVADSNQDWTVHNGSNQTVESRELIGRLRPSSATPPPNEAITSVATWLLFVFASVISRCKTVSTFHCPRRGSHGITTRNANCNLFPSSGSDTQAPRTQVRLTECELQSVPVFRQRHTGSENTGATDVLYDGCGGTPTKGGIRQPNGLHSLLSVSRRISQCAERGRKNWSRTRMAFLRKLWRVRSRLVFYNMYCDSASNLIAIEALALKIPLHEVLLSQVVLERLDEQGRKEWEVSSSSNQVFTIKEFITSLHREAKSLLVEDQEKSSQKSCGRERGASEDDDDNRRSSAQYCPLNVKQHINILLPTATVRVHYNTGMLHTCRALLDSYSQAHFVSESLVQRLALKKFPYCVPLQWINTVRAEAKYGATVQILSMITNYSATLDFAILPRISIKTTNGKSLNDILKVGPTIQQDLCSIMLWFRSHKVCFTADIEKMYHQIRVDPKDCHLQQILWRKSPDKVKKVYELQTVMYGKECASFLATRALHQLTLEEKKHFPVGSELPQVNGIHIDIHIFSKGIIVDVQLHGFANASERGYGACMYTRSTEEPGKVTVKLLCAKSKVAPVEMVSLSLLELCGALLLSRLFKRLSLVDWTILVARRLNYVASSKNSKMLSSNASELPVSESEVSVYSAEDKILHVGECLQHEVLQLDQKHQMILPLKHQLTRLIIEEEHRHFLHAGGQLLLSSLHQHYWIVNGKDIIRRIIHNCIVCFRLKATSAQQLMATNAVHLEVVSELTSQAFIAALKRFVSRRGRVSQIYSDNGSNFVRANMDLHELKLLFETTDHQAGVNAFTPQKGIQCHFIPPRAPHFGGLWEAGIKSFKYHLRRQSNKWTTETSKIQSGNLAILRQDGLPPLMWKIGIIQQAHPGPDELTRVVTIRTTQGTVKWSITKLCPLPSRKWRGETGQLNGLNSLLPGSVPRWISQCVERGRKNWSRTRMVFLRKLCRVERGSELRNPEWPGQIRKLHQQPMEACQQPSLNFFTLKSIFRAPLIVKESTSPPPGTTIMIAHDSRLAWEADRPYSF</sequence>
<feature type="domain" description="Integrase zinc-binding" evidence="2">
    <location>
        <begin position="730"/>
        <end position="784"/>
    </location>
</feature>
<dbReference type="InterPro" id="IPR040676">
    <property type="entry name" value="DUF5641"/>
</dbReference>
<feature type="domain" description="DUF5641" evidence="3">
    <location>
        <begin position="895"/>
        <end position="963"/>
    </location>
</feature>
<organism evidence="4 5">
    <name type="scientific">Dryococelus australis</name>
    <dbReference type="NCBI Taxonomy" id="614101"/>
    <lineage>
        <taxon>Eukaryota</taxon>
        <taxon>Metazoa</taxon>
        <taxon>Ecdysozoa</taxon>
        <taxon>Arthropoda</taxon>
        <taxon>Hexapoda</taxon>
        <taxon>Insecta</taxon>
        <taxon>Pterygota</taxon>
        <taxon>Neoptera</taxon>
        <taxon>Polyneoptera</taxon>
        <taxon>Phasmatodea</taxon>
        <taxon>Verophasmatodea</taxon>
        <taxon>Anareolatae</taxon>
        <taxon>Phasmatidae</taxon>
        <taxon>Eurycanthinae</taxon>
        <taxon>Dryococelus</taxon>
    </lineage>
</organism>
<dbReference type="EMBL" id="JARBHB010000016">
    <property type="protein sequence ID" value="KAJ8867071.1"/>
    <property type="molecule type" value="Genomic_DNA"/>
</dbReference>
<evidence type="ECO:0000256" key="1">
    <source>
        <dbReference type="SAM" id="MobiDB-lite"/>
    </source>
</evidence>
<protein>
    <recommendedName>
        <fullName evidence="6">Integrase catalytic domain-containing protein</fullName>
    </recommendedName>
</protein>
<feature type="region of interest" description="Disordered" evidence="1">
    <location>
        <begin position="335"/>
        <end position="357"/>
    </location>
</feature>
<evidence type="ECO:0000313" key="5">
    <source>
        <dbReference type="Proteomes" id="UP001159363"/>
    </source>
</evidence>
<gene>
    <name evidence="4" type="ORF">PR048_032933</name>
</gene>
<accession>A0ABQ9G6G5</accession>
<name>A0ABQ9G6G5_9NEOP</name>
<comment type="caution">
    <text evidence="4">The sequence shown here is derived from an EMBL/GenBank/DDBJ whole genome shotgun (WGS) entry which is preliminary data.</text>
</comment>
<dbReference type="InterPro" id="IPR043502">
    <property type="entry name" value="DNA/RNA_pol_sf"/>
</dbReference>
<dbReference type="InterPro" id="IPR041588">
    <property type="entry name" value="Integrase_H2C2"/>
</dbReference>
<dbReference type="Pfam" id="PF17921">
    <property type="entry name" value="Integrase_H2C2"/>
    <property type="match status" value="1"/>
</dbReference>